<dbReference type="Proteomes" id="UP001328107">
    <property type="component" value="Unassembled WGS sequence"/>
</dbReference>
<evidence type="ECO:0000313" key="1">
    <source>
        <dbReference type="EMBL" id="GMR51337.1"/>
    </source>
</evidence>
<sequence length="74" mass="8115">IYFRLASNSTIIHWEIDNTVAAILKKERLTVDSDVANGGGFKWVSEFGPMGPTEGILFALRRAMISAIRTNCGS</sequence>
<evidence type="ECO:0000313" key="2">
    <source>
        <dbReference type="Proteomes" id="UP001328107"/>
    </source>
</evidence>
<keyword evidence="2" id="KW-1185">Reference proteome</keyword>
<name>A0AAN5CWH7_9BILA</name>
<accession>A0AAN5CWH7</accession>
<proteinExistence type="predicted"/>
<protein>
    <submittedName>
        <fullName evidence="1">Uncharacterized protein</fullName>
    </submittedName>
</protein>
<comment type="caution">
    <text evidence="1">The sequence shown here is derived from an EMBL/GenBank/DDBJ whole genome shotgun (WGS) entry which is preliminary data.</text>
</comment>
<organism evidence="1 2">
    <name type="scientific">Pristionchus mayeri</name>
    <dbReference type="NCBI Taxonomy" id="1317129"/>
    <lineage>
        <taxon>Eukaryota</taxon>
        <taxon>Metazoa</taxon>
        <taxon>Ecdysozoa</taxon>
        <taxon>Nematoda</taxon>
        <taxon>Chromadorea</taxon>
        <taxon>Rhabditida</taxon>
        <taxon>Rhabditina</taxon>
        <taxon>Diplogasteromorpha</taxon>
        <taxon>Diplogasteroidea</taxon>
        <taxon>Neodiplogasteridae</taxon>
        <taxon>Pristionchus</taxon>
    </lineage>
</organism>
<feature type="non-terminal residue" evidence="1">
    <location>
        <position position="1"/>
    </location>
</feature>
<dbReference type="EMBL" id="BTRK01000005">
    <property type="protein sequence ID" value="GMR51337.1"/>
    <property type="molecule type" value="Genomic_DNA"/>
</dbReference>
<dbReference type="AlphaFoldDB" id="A0AAN5CWH7"/>
<reference evidence="2" key="1">
    <citation type="submission" date="2022-10" db="EMBL/GenBank/DDBJ databases">
        <title>Genome assembly of Pristionchus species.</title>
        <authorList>
            <person name="Yoshida K."/>
            <person name="Sommer R.J."/>
        </authorList>
    </citation>
    <scope>NUCLEOTIDE SEQUENCE [LARGE SCALE GENOMIC DNA]</scope>
    <source>
        <strain evidence="2">RS5460</strain>
    </source>
</reference>
<gene>
    <name evidence="1" type="ORF">PMAYCL1PPCAC_21532</name>
</gene>